<dbReference type="EMBL" id="JARKIE010000120">
    <property type="protein sequence ID" value="KAJ7681301.1"/>
    <property type="molecule type" value="Genomic_DNA"/>
</dbReference>
<keyword evidence="3" id="KW-1185">Reference proteome</keyword>
<dbReference type="Proteomes" id="UP001221757">
    <property type="component" value="Unassembled WGS sequence"/>
</dbReference>
<evidence type="ECO:0000313" key="2">
    <source>
        <dbReference type="EMBL" id="KAJ7681301.1"/>
    </source>
</evidence>
<organism evidence="2 3">
    <name type="scientific">Mycena rosella</name>
    <name type="common">Pink bonnet</name>
    <name type="synonym">Agaricus rosellus</name>
    <dbReference type="NCBI Taxonomy" id="1033263"/>
    <lineage>
        <taxon>Eukaryota</taxon>
        <taxon>Fungi</taxon>
        <taxon>Dikarya</taxon>
        <taxon>Basidiomycota</taxon>
        <taxon>Agaricomycotina</taxon>
        <taxon>Agaricomycetes</taxon>
        <taxon>Agaricomycetidae</taxon>
        <taxon>Agaricales</taxon>
        <taxon>Marasmiineae</taxon>
        <taxon>Mycenaceae</taxon>
        <taxon>Mycena</taxon>
    </lineage>
</organism>
<comment type="caution">
    <text evidence="2">The sequence shown here is derived from an EMBL/GenBank/DDBJ whole genome shotgun (WGS) entry which is preliminary data.</text>
</comment>
<dbReference type="AlphaFoldDB" id="A0AAD7D638"/>
<feature type="chain" id="PRO_5042153336" evidence="1">
    <location>
        <begin position="23"/>
        <end position="73"/>
    </location>
</feature>
<evidence type="ECO:0000256" key="1">
    <source>
        <dbReference type="SAM" id="SignalP"/>
    </source>
</evidence>
<gene>
    <name evidence="2" type="ORF">B0H17DRAFT_1076595</name>
</gene>
<accession>A0AAD7D638</accession>
<proteinExistence type="predicted"/>
<name>A0AAD7D638_MYCRO</name>
<evidence type="ECO:0000313" key="3">
    <source>
        <dbReference type="Proteomes" id="UP001221757"/>
    </source>
</evidence>
<keyword evidence="1" id="KW-0732">Signal</keyword>
<protein>
    <submittedName>
        <fullName evidence="2">Uncharacterized protein</fullName>
    </submittedName>
</protein>
<sequence>MELAMVIMLSVCVSVGAPYVDALLTSFAFTFPFPFPFQENSSGVLGACASEALASLRGREAAPPRPGGRNSTG</sequence>
<feature type="signal peptide" evidence="1">
    <location>
        <begin position="1"/>
        <end position="22"/>
    </location>
</feature>
<reference evidence="2" key="1">
    <citation type="submission" date="2023-03" db="EMBL/GenBank/DDBJ databases">
        <title>Massive genome expansion in bonnet fungi (Mycena s.s.) driven by repeated elements and novel gene families across ecological guilds.</title>
        <authorList>
            <consortium name="Lawrence Berkeley National Laboratory"/>
            <person name="Harder C.B."/>
            <person name="Miyauchi S."/>
            <person name="Viragh M."/>
            <person name="Kuo A."/>
            <person name="Thoen E."/>
            <person name="Andreopoulos B."/>
            <person name="Lu D."/>
            <person name="Skrede I."/>
            <person name="Drula E."/>
            <person name="Henrissat B."/>
            <person name="Morin E."/>
            <person name="Kohler A."/>
            <person name="Barry K."/>
            <person name="LaButti K."/>
            <person name="Morin E."/>
            <person name="Salamov A."/>
            <person name="Lipzen A."/>
            <person name="Mereny Z."/>
            <person name="Hegedus B."/>
            <person name="Baldrian P."/>
            <person name="Stursova M."/>
            <person name="Weitz H."/>
            <person name="Taylor A."/>
            <person name="Grigoriev I.V."/>
            <person name="Nagy L.G."/>
            <person name="Martin F."/>
            <person name="Kauserud H."/>
        </authorList>
    </citation>
    <scope>NUCLEOTIDE SEQUENCE</scope>
    <source>
        <strain evidence="2">CBHHK067</strain>
    </source>
</reference>